<evidence type="ECO:0000256" key="3">
    <source>
        <dbReference type="ARBA" id="ARBA00022723"/>
    </source>
</evidence>
<dbReference type="SUPFAM" id="SSF51735">
    <property type="entry name" value="NAD(P)-binding Rossmann-fold domains"/>
    <property type="match status" value="1"/>
</dbReference>
<dbReference type="Pfam" id="PF08240">
    <property type="entry name" value="ADH_N"/>
    <property type="match status" value="1"/>
</dbReference>
<evidence type="ECO:0000256" key="5">
    <source>
        <dbReference type="ARBA" id="ARBA00023002"/>
    </source>
</evidence>
<dbReference type="InterPro" id="IPR013149">
    <property type="entry name" value="ADH-like_C"/>
</dbReference>
<keyword evidence="9" id="KW-1185">Reference proteome</keyword>
<keyword evidence="5" id="KW-0560">Oxidoreductase</keyword>
<dbReference type="PROSITE" id="PS00059">
    <property type="entry name" value="ADH_ZINC"/>
    <property type="match status" value="1"/>
</dbReference>
<evidence type="ECO:0000256" key="1">
    <source>
        <dbReference type="ARBA" id="ARBA00001947"/>
    </source>
</evidence>
<comment type="caution">
    <text evidence="8">The sequence shown here is derived from an EMBL/GenBank/DDBJ whole genome shotgun (WGS) entry which is preliminary data.</text>
</comment>
<dbReference type="Gene3D" id="3.40.50.720">
    <property type="entry name" value="NAD(P)-binding Rossmann-like Domain"/>
    <property type="match status" value="1"/>
</dbReference>
<dbReference type="PANTHER" id="PTHR42940">
    <property type="entry name" value="ALCOHOL DEHYDROGENASE 1-RELATED"/>
    <property type="match status" value="1"/>
</dbReference>
<dbReference type="InterPro" id="IPR011032">
    <property type="entry name" value="GroES-like_sf"/>
</dbReference>
<organism evidence="8 9">
    <name type="scientific">Phyllosticta capitalensis</name>
    <dbReference type="NCBI Taxonomy" id="121624"/>
    <lineage>
        <taxon>Eukaryota</taxon>
        <taxon>Fungi</taxon>
        <taxon>Dikarya</taxon>
        <taxon>Ascomycota</taxon>
        <taxon>Pezizomycotina</taxon>
        <taxon>Dothideomycetes</taxon>
        <taxon>Dothideomycetes incertae sedis</taxon>
        <taxon>Botryosphaeriales</taxon>
        <taxon>Phyllostictaceae</taxon>
        <taxon>Phyllosticta</taxon>
    </lineage>
</organism>
<comment type="cofactor">
    <cofactor evidence="1 6">
        <name>Zn(2+)</name>
        <dbReference type="ChEBI" id="CHEBI:29105"/>
    </cofactor>
</comment>
<dbReference type="Gene3D" id="3.90.180.10">
    <property type="entry name" value="Medium-chain alcohol dehydrogenases, catalytic domain"/>
    <property type="match status" value="1"/>
</dbReference>
<dbReference type="InterPro" id="IPR020843">
    <property type="entry name" value="ER"/>
</dbReference>
<comment type="similarity">
    <text evidence="2 6">Belongs to the zinc-containing alcohol dehydrogenase family.</text>
</comment>
<proteinExistence type="inferred from homology"/>
<dbReference type="CDD" id="cd08297">
    <property type="entry name" value="CAD3"/>
    <property type="match status" value="1"/>
</dbReference>
<dbReference type="Pfam" id="PF00107">
    <property type="entry name" value="ADH_zinc_N"/>
    <property type="match status" value="1"/>
</dbReference>
<dbReference type="InterPro" id="IPR002328">
    <property type="entry name" value="ADH_Zn_CS"/>
</dbReference>
<evidence type="ECO:0000313" key="9">
    <source>
        <dbReference type="Proteomes" id="UP001492380"/>
    </source>
</evidence>
<dbReference type="InterPro" id="IPR013154">
    <property type="entry name" value="ADH-like_N"/>
</dbReference>
<keyword evidence="4 6" id="KW-0862">Zinc</keyword>
<evidence type="ECO:0000256" key="2">
    <source>
        <dbReference type="ARBA" id="ARBA00008072"/>
    </source>
</evidence>
<dbReference type="SMART" id="SM00829">
    <property type="entry name" value="PKS_ER"/>
    <property type="match status" value="1"/>
</dbReference>
<dbReference type="PANTHER" id="PTHR42940:SF5">
    <property type="entry name" value="ALCOHOL DEHYDROGENASE 2"/>
    <property type="match status" value="1"/>
</dbReference>
<evidence type="ECO:0000313" key="8">
    <source>
        <dbReference type="EMBL" id="KAK8247301.1"/>
    </source>
</evidence>
<dbReference type="EMBL" id="JBBWRZ010000001">
    <property type="protein sequence ID" value="KAK8247301.1"/>
    <property type="molecule type" value="Genomic_DNA"/>
</dbReference>
<name>A0ABR1Z4U0_9PEZI</name>
<feature type="domain" description="Enoyl reductase (ER)" evidence="7">
    <location>
        <begin position="20"/>
        <end position="359"/>
    </location>
</feature>
<evidence type="ECO:0000259" key="7">
    <source>
        <dbReference type="SMART" id="SM00829"/>
    </source>
</evidence>
<keyword evidence="3 6" id="KW-0479">Metal-binding</keyword>
<gene>
    <name evidence="8" type="ORF">HDK90DRAFT_406526</name>
</gene>
<accession>A0ABR1Z4U0</accession>
<evidence type="ECO:0000256" key="4">
    <source>
        <dbReference type="ARBA" id="ARBA00022833"/>
    </source>
</evidence>
<dbReference type="InterPro" id="IPR036291">
    <property type="entry name" value="NAD(P)-bd_dom_sf"/>
</dbReference>
<sequence>MAAAPELPKKYKAIVFDKPGSHSTKLVELDMPEPGPGEVLINLSCSGVCASDHGVMMSSWANLPYPTPENQVGGHEGVGRVVKLGPGSAEMSTVKVGDRVGIKWISAICDSCPACRAGHDGVCFNQKISGYYTPGTFQQYVLGPANYVTKIPDGLSDTDAAPMLCAGVTTYSALRKSNALSGEFVVLLGAGGGLGNVAAQIASKGMALRVIGVDADAKESFALSSGCEAFVPLSLGDKIPDRVRELTGGMGAHAVIVLTGSNAAYAQAIDMLRFGGTLVCVGVPVNEPVTIASAFPQFLIKFAKKIVGVPVGNRKDADEVMEFAARGIVKSNYRVEKMDKLSDVFEEMEAGTLQGRVVLDLS</sequence>
<reference evidence="8 9" key="1">
    <citation type="submission" date="2024-04" db="EMBL/GenBank/DDBJ databases">
        <title>Phyllosticta paracitricarpa is synonymous to the EU quarantine fungus P. citricarpa based on phylogenomic analyses.</title>
        <authorList>
            <consortium name="Lawrence Berkeley National Laboratory"/>
            <person name="Van Ingen-Buijs V.A."/>
            <person name="Van Westerhoven A.C."/>
            <person name="Haridas S."/>
            <person name="Skiadas P."/>
            <person name="Martin F."/>
            <person name="Groenewald J.Z."/>
            <person name="Crous P.W."/>
            <person name="Seidl M.F."/>
        </authorList>
    </citation>
    <scope>NUCLEOTIDE SEQUENCE [LARGE SCALE GENOMIC DNA]</scope>
    <source>
        <strain evidence="8 9">CBS 123374</strain>
    </source>
</reference>
<dbReference type="Proteomes" id="UP001492380">
    <property type="component" value="Unassembled WGS sequence"/>
</dbReference>
<protein>
    <submittedName>
        <fullName evidence="8">Chaperonin 10-like protein</fullName>
    </submittedName>
</protein>
<evidence type="ECO:0000256" key="6">
    <source>
        <dbReference type="RuleBase" id="RU361277"/>
    </source>
</evidence>
<dbReference type="SUPFAM" id="SSF50129">
    <property type="entry name" value="GroES-like"/>
    <property type="match status" value="1"/>
</dbReference>